<comment type="caution">
    <text evidence="1">The sequence shown here is derived from an EMBL/GenBank/DDBJ whole genome shotgun (WGS) entry which is preliminary data.</text>
</comment>
<name>A0ACC2EB88_DIPCM</name>
<accession>A0ACC2EB88</accession>
<dbReference type="EMBL" id="CM055094">
    <property type="protein sequence ID" value="KAJ7563769.1"/>
    <property type="molecule type" value="Genomic_DNA"/>
</dbReference>
<keyword evidence="2" id="KW-1185">Reference proteome</keyword>
<protein>
    <submittedName>
        <fullName evidence="1">Uncharacterized protein</fullName>
    </submittedName>
</protein>
<proteinExistence type="predicted"/>
<sequence length="325" mass="35750">MMSSRTYWCYQCQRSVHVAGRVNVLCPFCSEGFVEEVTQPSGFTSEHPFHRRYNDDGEVPVRSRTSPWNIAIPVRRSADSSQIDHRMIVPFLDGMGLAVQRIHSGPPRGLYPAENMIFLRGRMGNVGGDGGGLEVFVDDGMGLAVRRLPRDFGDYILGPGIDQLIRQFGENDANRHEGHPASQSSVDAMPTIAIGSEHLYEDSAQCAVCKDQYELGSEVRQMPCNHMYHADCILPWLAHHNSCPVCRFEMPTEQSTSNSAGTANHTSSNSSGGRASGGNGSRRNSFNFPWPFRFLNSNASTSADLNPNPSSSAGSNQRRQSSRGH</sequence>
<evidence type="ECO:0000313" key="1">
    <source>
        <dbReference type="EMBL" id="KAJ7563769.1"/>
    </source>
</evidence>
<organism evidence="1 2">
    <name type="scientific">Diphasiastrum complanatum</name>
    <name type="common">Issler's clubmoss</name>
    <name type="synonym">Lycopodium complanatum</name>
    <dbReference type="NCBI Taxonomy" id="34168"/>
    <lineage>
        <taxon>Eukaryota</taxon>
        <taxon>Viridiplantae</taxon>
        <taxon>Streptophyta</taxon>
        <taxon>Embryophyta</taxon>
        <taxon>Tracheophyta</taxon>
        <taxon>Lycopodiopsida</taxon>
        <taxon>Lycopodiales</taxon>
        <taxon>Lycopodiaceae</taxon>
        <taxon>Lycopodioideae</taxon>
        <taxon>Diphasiastrum</taxon>
    </lineage>
</organism>
<reference evidence="2" key="1">
    <citation type="journal article" date="2024" name="Proc. Natl. Acad. Sci. U.S.A.">
        <title>Extraordinary preservation of gene collinearity over three hundred million years revealed in homosporous lycophytes.</title>
        <authorList>
            <person name="Li C."/>
            <person name="Wickell D."/>
            <person name="Kuo L.Y."/>
            <person name="Chen X."/>
            <person name="Nie B."/>
            <person name="Liao X."/>
            <person name="Peng D."/>
            <person name="Ji J."/>
            <person name="Jenkins J."/>
            <person name="Williams M."/>
            <person name="Shu S."/>
            <person name="Plott C."/>
            <person name="Barry K."/>
            <person name="Rajasekar S."/>
            <person name="Grimwood J."/>
            <person name="Han X."/>
            <person name="Sun S."/>
            <person name="Hou Z."/>
            <person name="He W."/>
            <person name="Dai G."/>
            <person name="Sun C."/>
            <person name="Schmutz J."/>
            <person name="Leebens-Mack J.H."/>
            <person name="Li F.W."/>
            <person name="Wang L."/>
        </authorList>
    </citation>
    <scope>NUCLEOTIDE SEQUENCE [LARGE SCALE GENOMIC DNA]</scope>
    <source>
        <strain evidence="2">cv. PW_Plant_1</strain>
    </source>
</reference>
<gene>
    <name evidence="1" type="ORF">O6H91_03G125400</name>
</gene>
<dbReference type="Proteomes" id="UP001162992">
    <property type="component" value="Chromosome 3"/>
</dbReference>
<evidence type="ECO:0000313" key="2">
    <source>
        <dbReference type="Proteomes" id="UP001162992"/>
    </source>
</evidence>